<sequence>MKEFNNNLCWLSLALFSETAFAYTQDTYITDDGLFVKPSLEMRLVHDDNIYNQQASGKSSAISSLMPSLNLKMDDGVNYYSFDINLEKGVYEASSDDNYTDADIGLNAHIEPNDTHRVDLSLKGEWLTEQRGTGITEGISGLTDEPITYGRNSIAASYEYGSQETKGRIAFDFKYYEKEYRNFDDITRRSNYDSYLVGSRFYYSTRAHTDAFIEVNAETIGYDYNQPGEFLRDSDVYTAFVGMQWASSPVLNGFVKIGGQAKEFDDEGREDFTGFSWNIGGFWRPLTYSKLSFSTSQATKDPDIFGDYILETKYNVDWKHNWTTYIYTSAGVYKYKDDYSGISRVDDIYGFSLKLNYDLTQNIAIAVFGEWDRNQSTNTVFEYDKNVVGVNFTFTL</sequence>
<dbReference type="InterPro" id="IPR018759">
    <property type="entry name" value="BBP2_2"/>
</dbReference>
<dbReference type="Pfam" id="PF10082">
    <property type="entry name" value="BBP2_2"/>
    <property type="match status" value="1"/>
</dbReference>
<dbReference type="EMBL" id="CP044399">
    <property type="protein sequence ID" value="QFI37494.1"/>
    <property type="molecule type" value="Genomic_DNA"/>
</dbReference>
<keyword evidence="2" id="KW-1185">Reference proteome</keyword>
<proteinExistence type="predicted"/>
<dbReference type="AlphaFoldDB" id="A0A5J6WIR5"/>
<gene>
    <name evidence="1" type="ORF">FR932_06435</name>
</gene>
<dbReference type="KEGG" id="mmaa:FR932_06435"/>
<name>A0A5J6WIR5_MORMI</name>
<accession>A0A5J6WIR5</accession>
<protein>
    <submittedName>
        <fullName evidence="1">Outer membrane beta-barrel protein</fullName>
    </submittedName>
</protein>
<dbReference type="OrthoDB" id="9153755at2"/>
<organism evidence="1 2">
    <name type="scientific">Moritella marina ATCC 15381</name>
    <dbReference type="NCBI Taxonomy" id="1202962"/>
    <lineage>
        <taxon>Bacteria</taxon>
        <taxon>Pseudomonadati</taxon>
        <taxon>Pseudomonadota</taxon>
        <taxon>Gammaproteobacteria</taxon>
        <taxon>Alteromonadales</taxon>
        <taxon>Moritellaceae</taxon>
        <taxon>Moritella</taxon>
    </lineage>
</organism>
<evidence type="ECO:0000313" key="2">
    <source>
        <dbReference type="Proteomes" id="UP000327424"/>
    </source>
</evidence>
<dbReference type="Proteomes" id="UP000327424">
    <property type="component" value="Chromosome"/>
</dbReference>
<evidence type="ECO:0000313" key="1">
    <source>
        <dbReference type="EMBL" id="QFI37494.1"/>
    </source>
</evidence>
<reference evidence="1 2" key="1">
    <citation type="submission" date="2019-09" db="EMBL/GenBank/DDBJ databases">
        <title>Hybrid Assembly of the complete Genome of the Deep-Sea Bacterium Moritella marina from long Nanopore and Illumina reads.</title>
        <authorList>
            <person name="Magin S."/>
            <person name="Georgoulis A."/>
            <person name="Papadimitriou K."/>
            <person name="Iliakis G."/>
            <person name="Vorgias C.E."/>
        </authorList>
    </citation>
    <scope>NUCLEOTIDE SEQUENCE [LARGE SCALE GENOMIC DNA]</scope>
    <source>
        <strain evidence="1 2">MP-1</strain>
    </source>
</reference>
<dbReference type="RefSeq" id="WP_019440286.1">
    <property type="nucleotide sequence ID" value="NZ_ALOE01000006.1"/>
</dbReference>